<comment type="similarity">
    <text evidence="3">In the N-terminal section; belongs to the NADH:flavin oxidoreductase/NADH oxidase family.</text>
</comment>
<evidence type="ECO:0000313" key="12">
    <source>
        <dbReference type="EMBL" id="PCK24517.1"/>
    </source>
</evidence>
<dbReference type="GO" id="GO:0051536">
    <property type="term" value="F:iron-sulfur cluster binding"/>
    <property type="evidence" value="ECO:0007669"/>
    <property type="project" value="UniProtKB-KW"/>
</dbReference>
<dbReference type="InterPro" id="IPR023753">
    <property type="entry name" value="FAD/NAD-binding_dom"/>
</dbReference>
<accession>A0A2A5J5K1</accession>
<dbReference type="GO" id="GO:0008670">
    <property type="term" value="F:2,4-dienoyl-CoA reductase (NADPH) activity"/>
    <property type="evidence" value="ECO:0007669"/>
    <property type="project" value="TreeGrafter"/>
</dbReference>
<dbReference type="InterPro" id="IPR023987">
    <property type="entry name" value="CHP03977_oxidoreductase"/>
</dbReference>
<dbReference type="PANTHER" id="PTHR42917:SF2">
    <property type="entry name" value="2,4-DIENOYL-COA REDUCTASE [(2E)-ENOYL-COA-PRODUCING]"/>
    <property type="match status" value="1"/>
</dbReference>
<dbReference type="PANTHER" id="PTHR42917">
    <property type="entry name" value="2,4-DIENOYL-COA REDUCTASE"/>
    <property type="match status" value="1"/>
</dbReference>
<comment type="caution">
    <text evidence="12">The sequence shown here is derived from an EMBL/GenBank/DDBJ whole genome shotgun (WGS) entry which is preliminary data.</text>
</comment>
<dbReference type="InterPro" id="IPR036188">
    <property type="entry name" value="FAD/NAD-bd_sf"/>
</dbReference>
<dbReference type="Gene3D" id="3.40.50.720">
    <property type="entry name" value="NAD(P)-binding Rossmann-like Domain"/>
    <property type="match status" value="1"/>
</dbReference>
<comment type="cofactor">
    <cofactor evidence="1">
        <name>FMN</name>
        <dbReference type="ChEBI" id="CHEBI:58210"/>
    </cofactor>
</comment>
<evidence type="ECO:0000256" key="7">
    <source>
        <dbReference type="ARBA" id="ARBA00023002"/>
    </source>
</evidence>
<evidence type="ECO:0000256" key="9">
    <source>
        <dbReference type="ARBA" id="ARBA00023014"/>
    </source>
</evidence>
<dbReference type="Proteomes" id="UP000230886">
    <property type="component" value="Unassembled WGS sequence"/>
</dbReference>
<dbReference type="Gene3D" id="3.20.20.70">
    <property type="entry name" value="Aldolase class I"/>
    <property type="match status" value="1"/>
</dbReference>
<dbReference type="EMBL" id="NOVD01000028">
    <property type="protein sequence ID" value="PCK24517.1"/>
    <property type="molecule type" value="Genomic_DNA"/>
</dbReference>
<feature type="domain" description="NADH:flavin oxidoreductase/NADH oxidase N-terminal" evidence="10">
    <location>
        <begin position="7"/>
        <end position="336"/>
    </location>
</feature>
<dbReference type="SUPFAM" id="SSF51395">
    <property type="entry name" value="FMN-linked oxidoreductases"/>
    <property type="match status" value="1"/>
</dbReference>
<dbReference type="InterPro" id="IPR001155">
    <property type="entry name" value="OxRdtase_FMN_N"/>
</dbReference>
<dbReference type="Pfam" id="PF00724">
    <property type="entry name" value="Oxidored_FMN"/>
    <property type="match status" value="1"/>
</dbReference>
<dbReference type="Pfam" id="PF07992">
    <property type="entry name" value="Pyr_redox_2"/>
    <property type="match status" value="1"/>
</dbReference>
<gene>
    <name evidence="12" type="ORF">CHR55_25330</name>
</gene>
<keyword evidence="6" id="KW-0479">Metal-binding</keyword>
<keyword evidence="4" id="KW-0285">Flavoprotein</keyword>
<evidence type="ECO:0000256" key="8">
    <source>
        <dbReference type="ARBA" id="ARBA00023004"/>
    </source>
</evidence>
<dbReference type="GO" id="GO:0033543">
    <property type="term" value="P:fatty acid beta-oxidation, unsaturated, even number, reductase/isomerase pathway"/>
    <property type="evidence" value="ECO:0007669"/>
    <property type="project" value="TreeGrafter"/>
</dbReference>
<dbReference type="GO" id="GO:0046872">
    <property type="term" value="F:metal ion binding"/>
    <property type="evidence" value="ECO:0007669"/>
    <property type="project" value="UniProtKB-KW"/>
</dbReference>
<dbReference type="NCBIfam" id="TIGR03997">
    <property type="entry name" value="mycofact_OYE_2"/>
    <property type="match status" value="1"/>
</dbReference>
<evidence type="ECO:0000313" key="13">
    <source>
        <dbReference type="Proteomes" id="UP000230886"/>
    </source>
</evidence>
<keyword evidence="8" id="KW-0408">Iron</keyword>
<sequence length="649" mass="69295">MTPYPRLFAPLRLGNLTLRNRVVFSAHLTNYAENGLPTEQHASYYEARARGGAGLIITEEHSTHPSDRPYEKMIAGYRPEAIEGYRRITDAVHAHGSSILAQINHNGGQGAGTYSRSPLLAPSAVADPLFREVPKAVDDADIAEILAGFALVARNCVAGGFDGVELQASQSSIVRAFLAPSTNLRTDRYGGGVANRARFLLEVLGVLRKAIGPDRVLGVRLSGYEGTRGGIELSDAVTTAQLIDADGHVDYINTTVGMATETLHLVEASMAVPTGYANFVPSAIREVVDLPVVGVGRFKTPEQAEAALEDGVCDLVGVVRGQIADPDFVNKARAGQSSQVRTCLSCNQECVGRMGLGRWLGCTENPRAGRESVPLPMPRRRGRTVVVVGGGPAGLQAAATAAQRGHAVTLFERERRLGGQILTASVVSVRRELADLVRNLESECRRSGVTIELGVGADLAIVEERAPDVVVIATGARPVRPTWAGGSERVVSVRDVLDGRVLPSGMVLVYDELGFHQGTSVAEFLADRGCAVTIATNGMVVAQDLSVTLDFEGWNRRAFEKSIVQRTDLMVTSVSTGASPLVSLVHLPTGVVEEVAVDWVVFATQQEPVDELWNTLQGSSFEIFRIGDALSPRRSHAAVIEGHRAALAI</sequence>
<evidence type="ECO:0000256" key="2">
    <source>
        <dbReference type="ARBA" id="ARBA00001966"/>
    </source>
</evidence>
<evidence type="ECO:0000256" key="3">
    <source>
        <dbReference type="ARBA" id="ARBA00011048"/>
    </source>
</evidence>
<dbReference type="InterPro" id="IPR051793">
    <property type="entry name" value="NADH:flavin_oxidoreductase"/>
</dbReference>
<proteinExistence type="inferred from homology"/>
<feature type="domain" description="FAD/NAD(P)-binding" evidence="11">
    <location>
        <begin position="384"/>
        <end position="494"/>
    </location>
</feature>
<name>A0A2A5J5K1_RHOSG</name>
<dbReference type="CDD" id="cd04734">
    <property type="entry name" value="OYE_like_3_FMN"/>
    <property type="match status" value="1"/>
</dbReference>
<evidence type="ECO:0000256" key="5">
    <source>
        <dbReference type="ARBA" id="ARBA00022643"/>
    </source>
</evidence>
<evidence type="ECO:0000256" key="1">
    <source>
        <dbReference type="ARBA" id="ARBA00001917"/>
    </source>
</evidence>
<reference evidence="12 13" key="1">
    <citation type="submission" date="2017-07" db="EMBL/GenBank/DDBJ databases">
        <title>Draft sequence of Rhodococcus enclensis 23b-28.</title>
        <authorList>
            <person name="Besaury L."/>
            <person name="Sancelme M."/>
            <person name="Amato P."/>
            <person name="Lallement A."/>
            <person name="Delort A.-M."/>
        </authorList>
    </citation>
    <scope>NUCLEOTIDE SEQUENCE [LARGE SCALE GENOMIC DNA]</scope>
    <source>
        <strain evidence="12 13">23b-28</strain>
    </source>
</reference>
<dbReference type="PRINTS" id="PR00368">
    <property type="entry name" value="FADPNR"/>
</dbReference>
<protein>
    <submittedName>
        <fullName evidence="12">Mycofactocin system FadH/OYE family oxidoreductase 2</fullName>
    </submittedName>
</protein>
<dbReference type="Gene3D" id="3.50.50.60">
    <property type="entry name" value="FAD/NAD(P)-binding domain"/>
    <property type="match status" value="1"/>
</dbReference>
<evidence type="ECO:0000256" key="6">
    <source>
        <dbReference type="ARBA" id="ARBA00022723"/>
    </source>
</evidence>
<dbReference type="RefSeq" id="WP_099698336.1">
    <property type="nucleotide sequence ID" value="NZ_NOVD01000028.1"/>
</dbReference>
<keyword evidence="7" id="KW-0560">Oxidoreductase</keyword>
<dbReference type="InterPro" id="IPR013785">
    <property type="entry name" value="Aldolase_TIM"/>
</dbReference>
<dbReference type="SUPFAM" id="SSF51905">
    <property type="entry name" value="FAD/NAD(P)-binding domain"/>
    <property type="match status" value="1"/>
</dbReference>
<organism evidence="12 13">
    <name type="scientific">Rhodococcus qingshengii</name>
    <dbReference type="NCBI Taxonomy" id="334542"/>
    <lineage>
        <taxon>Bacteria</taxon>
        <taxon>Bacillati</taxon>
        <taxon>Actinomycetota</taxon>
        <taxon>Actinomycetes</taxon>
        <taxon>Mycobacteriales</taxon>
        <taxon>Nocardiaceae</taxon>
        <taxon>Rhodococcus</taxon>
        <taxon>Rhodococcus erythropolis group</taxon>
    </lineage>
</organism>
<dbReference type="AlphaFoldDB" id="A0A2A5J5K1"/>
<evidence type="ECO:0000259" key="10">
    <source>
        <dbReference type="Pfam" id="PF00724"/>
    </source>
</evidence>
<dbReference type="GO" id="GO:0010181">
    <property type="term" value="F:FMN binding"/>
    <property type="evidence" value="ECO:0007669"/>
    <property type="project" value="InterPro"/>
</dbReference>
<evidence type="ECO:0000259" key="11">
    <source>
        <dbReference type="Pfam" id="PF07992"/>
    </source>
</evidence>
<keyword evidence="9" id="KW-0411">Iron-sulfur</keyword>
<evidence type="ECO:0000256" key="4">
    <source>
        <dbReference type="ARBA" id="ARBA00022630"/>
    </source>
</evidence>
<keyword evidence="5" id="KW-0288">FMN</keyword>
<comment type="cofactor">
    <cofactor evidence="2">
        <name>[4Fe-4S] cluster</name>
        <dbReference type="ChEBI" id="CHEBI:49883"/>
    </cofactor>
</comment>